<dbReference type="RefSeq" id="XP_003117784.1">
    <property type="nucleotide sequence ID" value="XM_003117736.1"/>
</dbReference>
<name>E3LES9_CAERE</name>
<protein>
    <submittedName>
        <fullName evidence="2">Uncharacterized protein</fullName>
    </submittedName>
</protein>
<dbReference type="Proteomes" id="UP000008281">
    <property type="component" value="Unassembled WGS sequence"/>
</dbReference>
<evidence type="ECO:0000313" key="5">
    <source>
        <dbReference type="Proteomes" id="UP000483820"/>
    </source>
</evidence>
<evidence type="ECO:0000313" key="3">
    <source>
        <dbReference type="EMBL" id="KAF1747685.1"/>
    </source>
</evidence>
<dbReference type="KEGG" id="crq:GCK72_024151"/>
<evidence type="ECO:0000256" key="1">
    <source>
        <dbReference type="SAM" id="MobiDB-lite"/>
    </source>
</evidence>
<organism evidence="4">
    <name type="scientific">Caenorhabditis remanei</name>
    <name type="common">Caenorhabditis vulgaris</name>
    <dbReference type="NCBI Taxonomy" id="31234"/>
    <lineage>
        <taxon>Eukaryota</taxon>
        <taxon>Metazoa</taxon>
        <taxon>Ecdysozoa</taxon>
        <taxon>Nematoda</taxon>
        <taxon>Chromadorea</taxon>
        <taxon>Rhabditida</taxon>
        <taxon>Rhabditina</taxon>
        <taxon>Rhabditomorpha</taxon>
        <taxon>Rhabditoidea</taxon>
        <taxon>Rhabditidae</taxon>
        <taxon>Peloderinae</taxon>
        <taxon>Caenorhabditis</taxon>
    </lineage>
</organism>
<dbReference type="OMA" id="SPEMSCK"/>
<dbReference type="eggNOG" id="ENOG502TFW5">
    <property type="taxonomic scope" value="Eukaryota"/>
</dbReference>
<dbReference type="HOGENOM" id="CLU_1027556_0_0_1"/>
<dbReference type="EMBL" id="DS268407">
    <property type="protein sequence ID" value="EFO82382.1"/>
    <property type="molecule type" value="Genomic_DNA"/>
</dbReference>
<reference evidence="2" key="1">
    <citation type="submission" date="2007-07" db="EMBL/GenBank/DDBJ databases">
        <title>PCAP assembly of the Caenorhabditis remanei genome.</title>
        <authorList>
            <consortium name="The Caenorhabditis remanei Sequencing Consortium"/>
            <person name="Wilson R.K."/>
        </authorList>
    </citation>
    <scope>NUCLEOTIDE SEQUENCE [LARGE SCALE GENOMIC DNA]</scope>
    <source>
        <strain evidence="2">PB4641</strain>
    </source>
</reference>
<feature type="region of interest" description="Disordered" evidence="1">
    <location>
        <begin position="45"/>
        <end position="101"/>
    </location>
</feature>
<dbReference type="GeneID" id="9824417"/>
<sequence length="239" mass="27278">MRRAAGSHIRTNRQKLALLQRTTLEARNIAPSLRSNHVRKILKREQAQKPAEQTHVPPHFSLVVDRPPTTRHTPRRRSLPKEESPRSGLKPHDTLGVDDRRQSACSIAERRIEEHRKYSSYGVESPIPIGISGGEEVPERSPSISYTRQPVRSLSAGWKESFRRKLNIFRRPSPSSLSSRSTQQFLSPSPEMSCKSNPEAVKMKKSISFSETTRNALRRSFRQKVCYLFAFKVISLSVL</sequence>
<dbReference type="Proteomes" id="UP000483820">
    <property type="component" value="Chromosome X"/>
</dbReference>
<dbReference type="OrthoDB" id="5877848at2759"/>
<feature type="region of interest" description="Disordered" evidence="1">
    <location>
        <begin position="173"/>
        <end position="198"/>
    </location>
</feature>
<feature type="compositionally biased region" description="Low complexity" evidence="1">
    <location>
        <begin position="173"/>
        <end position="187"/>
    </location>
</feature>
<evidence type="ECO:0000313" key="4">
    <source>
        <dbReference type="Proteomes" id="UP000008281"/>
    </source>
</evidence>
<dbReference type="AlphaFoldDB" id="E3LES9"/>
<dbReference type="EMBL" id="WUAV01000006">
    <property type="protein sequence ID" value="KAF1747685.1"/>
    <property type="molecule type" value="Genomic_DNA"/>
</dbReference>
<gene>
    <name evidence="2" type="ORF">CRE_00868</name>
    <name evidence="3" type="ORF">GCK72_024151</name>
</gene>
<dbReference type="CTD" id="9824417"/>
<feature type="compositionally biased region" description="Basic and acidic residues" evidence="1">
    <location>
        <begin position="79"/>
        <end position="101"/>
    </location>
</feature>
<keyword evidence="4" id="KW-1185">Reference proteome</keyword>
<reference evidence="3 5" key="2">
    <citation type="submission" date="2019-12" db="EMBL/GenBank/DDBJ databases">
        <title>Chromosome-level assembly of the Caenorhabditis remanei genome.</title>
        <authorList>
            <person name="Teterina A.A."/>
            <person name="Willis J.H."/>
            <person name="Phillips P.C."/>
        </authorList>
    </citation>
    <scope>NUCLEOTIDE SEQUENCE [LARGE SCALE GENOMIC DNA]</scope>
    <source>
        <strain evidence="3 5">PX506</strain>
        <tissue evidence="3">Whole organism</tissue>
    </source>
</reference>
<proteinExistence type="predicted"/>
<accession>E3LES9</accession>
<evidence type="ECO:0000313" key="2">
    <source>
        <dbReference type="EMBL" id="EFO82382.1"/>
    </source>
</evidence>